<comment type="caution">
    <text evidence="2">The sequence shown here is derived from an EMBL/GenBank/DDBJ whole genome shotgun (WGS) entry which is preliminary data.</text>
</comment>
<evidence type="ECO:0000313" key="3">
    <source>
        <dbReference type="Proteomes" id="UP000314294"/>
    </source>
</evidence>
<reference evidence="2 3" key="1">
    <citation type="submission" date="2019-03" db="EMBL/GenBank/DDBJ databases">
        <title>First draft genome of Liparis tanakae, snailfish: a comprehensive survey of snailfish specific genes.</title>
        <authorList>
            <person name="Kim W."/>
            <person name="Song I."/>
            <person name="Jeong J.-H."/>
            <person name="Kim D."/>
            <person name="Kim S."/>
            <person name="Ryu S."/>
            <person name="Song J.Y."/>
            <person name="Lee S.K."/>
        </authorList>
    </citation>
    <scope>NUCLEOTIDE SEQUENCE [LARGE SCALE GENOMIC DNA]</scope>
    <source>
        <tissue evidence="2">Muscle</tissue>
    </source>
</reference>
<evidence type="ECO:0000313" key="2">
    <source>
        <dbReference type="EMBL" id="TNN46411.1"/>
    </source>
</evidence>
<organism evidence="2 3">
    <name type="scientific">Liparis tanakae</name>
    <name type="common">Tanaka's snailfish</name>
    <dbReference type="NCBI Taxonomy" id="230148"/>
    <lineage>
        <taxon>Eukaryota</taxon>
        <taxon>Metazoa</taxon>
        <taxon>Chordata</taxon>
        <taxon>Craniata</taxon>
        <taxon>Vertebrata</taxon>
        <taxon>Euteleostomi</taxon>
        <taxon>Actinopterygii</taxon>
        <taxon>Neopterygii</taxon>
        <taxon>Teleostei</taxon>
        <taxon>Neoteleostei</taxon>
        <taxon>Acanthomorphata</taxon>
        <taxon>Eupercaria</taxon>
        <taxon>Perciformes</taxon>
        <taxon>Cottioidei</taxon>
        <taxon>Cottales</taxon>
        <taxon>Liparidae</taxon>
        <taxon>Liparis</taxon>
    </lineage>
</organism>
<name>A0A4Z2FZJ8_9TELE</name>
<gene>
    <name evidence="2" type="ORF">EYF80_043377</name>
</gene>
<accession>A0A4Z2FZJ8</accession>
<feature type="region of interest" description="Disordered" evidence="1">
    <location>
        <begin position="90"/>
        <end position="110"/>
    </location>
</feature>
<sequence length="136" mass="15532">MSGPLERTGSCFLQWDTSGVTGSVTSLEPRWLPDVEDFLKDDGKTLETRFWLQIQMFDHLGLTRDRIAHTTANSGRIDACRGLISVPRRTRPTATYRTERHPASSLPRPSEKFPKLRAAVKRYQRFLCEAIVTILK</sequence>
<proteinExistence type="predicted"/>
<dbReference type="Proteomes" id="UP000314294">
    <property type="component" value="Unassembled WGS sequence"/>
</dbReference>
<dbReference type="EMBL" id="SRLO01000789">
    <property type="protein sequence ID" value="TNN46411.1"/>
    <property type="molecule type" value="Genomic_DNA"/>
</dbReference>
<keyword evidence="3" id="KW-1185">Reference proteome</keyword>
<protein>
    <submittedName>
        <fullName evidence="2">Uncharacterized protein</fullName>
    </submittedName>
</protein>
<dbReference type="AlphaFoldDB" id="A0A4Z2FZJ8"/>
<evidence type="ECO:0000256" key="1">
    <source>
        <dbReference type="SAM" id="MobiDB-lite"/>
    </source>
</evidence>